<organism evidence="11 12">
    <name type="scientific">Dinoponera quadriceps</name>
    <name type="common">South American ant</name>
    <dbReference type="NCBI Taxonomy" id="609295"/>
    <lineage>
        <taxon>Eukaryota</taxon>
        <taxon>Metazoa</taxon>
        <taxon>Ecdysozoa</taxon>
        <taxon>Arthropoda</taxon>
        <taxon>Hexapoda</taxon>
        <taxon>Insecta</taxon>
        <taxon>Pterygota</taxon>
        <taxon>Neoptera</taxon>
        <taxon>Endopterygota</taxon>
        <taxon>Hymenoptera</taxon>
        <taxon>Apocrita</taxon>
        <taxon>Aculeata</taxon>
        <taxon>Formicoidea</taxon>
        <taxon>Formicidae</taxon>
        <taxon>Ponerinae</taxon>
        <taxon>Ponerini</taxon>
        <taxon>Dinoponera</taxon>
    </lineage>
</organism>
<evidence type="ECO:0000313" key="12">
    <source>
        <dbReference type="RefSeq" id="XP_014467723.1"/>
    </source>
</evidence>
<comment type="similarity">
    <text evidence="2">Belongs to the bacterial ribosomal protein bL32 family.</text>
</comment>
<dbReference type="GeneID" id="106740818"/>
<dbReference type="OrthoDB" id="2014905at2759"/>
<keyword evidence="5" id="KW-0496">Mitochondrion</keyword>
<reference evidence="12" key="1">
    <citation type="submission" date="2025-08" db="UniProtKB">
        <authorList>
            <consortium name="RefSeq"/>
        </authorList>
    </citation>
    <scope>IDENTIFICATION</scope>
</reference>
<name>A0A6P3WNW4_DINQU</name>
<proteinExistence type="inferred from homology"/>
<protein>
    <recommendedName>
        <fullName evidence="7">Large ribosomal subunit protein bL32m</fullName>
    </recommendedName>
    <alternativeName>
        <fullName evidence="8">39S ribosomal protein L32, mitochondrial</fullName>
    </alternativeName>
</protein>
<evidence type="ECO:0000313" key="11">
    <source>
        <dbReference type="Proteomes" id="UP000515204"/>
    </source>
</evidence>
<evidence type="ECO:0000256" key="1">
    <source>
        <dbReference type="ARBA" id="ARBA00004173"/>
    </source>
</evidence>
<dbReference type="GO" id="GO:0005762">
    <property type="term" value="C:mitochondrial large ribosomal subunit"/>
    <property type="evidence" value="ECO:0007669"/>
    <property type="project" value="TreeGrafter"/>
</dbReference>
<evidence type="ECO:0000256" key="6">
    <source>
        <dbReference type="ARBA" id="ARBA00023274"/>
    </source>
</evidence>
<dbReference type="RefSeq" id="XP_014467723.1">
    <property type="nucleotide sequence ID" value="XM_014612237.1"/>
</dbReference>
<evidence type="ECO:0000256" key="4">
    <source>
        <dbReference type="ARBA" id="ARBA00022980"/>
    </source>
</evidence>
<evidence type="ECO:0000256" key="9">
    <source>
        <dbReference type="ARBA" id="ARBA00045766"/>
    </source>
</evidence>
<evidence type="ECO:0000256" key="5">
    <source>
        <dbReference type="ARBA" id="ARBA00023128"/>
    </source>
</evidence>
<dbReference type="GO" id="GO:0006412">
    <property type="term" value="P:translation"/>
    <property type="evidence" value="ECO:0007669"/>
    <property type="project" value="InterPro"/>
</dbReference>
<dbReference type="KEGG" id="dqu:106740818"/>
<sequence length="202" mass="23490">MAGGVLRRFNLVLQKLDQAIQIFLGHGFPPRPLCAIDCGNFLSEPKPVNRLGSRSLKEIFENGILWAVPKHRRSLEIRYKRRFGFKEYVWKPLVQKTNLLMCLNCGHHYEANRLCGYCYEKVKLETKEMQDAIQKNLGLSPVEKNVIVLYDGEKDQKTEDFWKNQRVVEMPKKRPAWFNKNLLEPTTQEPSSETDVKPTNLA</sequence>
<feature type="compositionally biased region" description="Polar residues" evidence="10">
    <location>
        <begin position="184"/>
        <end position="193"/>
    </location>
</feature>
<dbReference type="PANTHER" id="PTHR21026">
    <property type="entry name" value="39S RIBOSOMAL PROTEIN L32, MITOCHONDRIAL"/>
    <property type="match status" value="1"/>
</dbReference>
<keyword evidence="11" id="KW-1185">Reference proteome</keyword>
<dbReference type="InterPro" id="IPR011332">
    <property type="entry name" value="Ribosomal_zn-bd"/>
</dbReference>
<dbReference type="SUPFAM" id="SSF57829">
    <property type="entry name" value="Zn-binding ribosomal proteins"/>
    <property type="match status" value="1"/>
</dbReference>
<dbReference type="InterPro" id="IPR051991">
    <property type="entry name" value="Mitoribosomal_protein_bL32"/>
</dbReference>
<dbReference type="GO" id="GO:0003735">
    <property type="term" value="F:structural constituent of ribosome"/>
    <property type="evidence" value="ECO:0007669"/>
    <property type="project" value="TreeGrafter"/>
</dbReference>
<comment type="subcellular location">
    <subcellularLocation>
        <location evidence="1">Mitochondrion</location>
    </subcellularLocation>
</comment>
<evidence type="ECO:0000256" key="7">
    <source>
        <dbReference type="ARBA" id="ARBA00039935"/>
    </source>
</evidence>
<evidence type="ECO:0000256" key="3">
    <source>
        <dbReference type="ARBA" id="ARBA00022946"/>
    </source>
</evidence>
<gene>
    <name evidence="12" type="primary">LOC106740818</name>
</gene>
<keyword evidence="3" id="KW-0809">Transit peptide</keyword>
<dbReference type="CTD" id="64983"/>
<accession>A0A6P3WNW4</accession>
<dbReference type="AlphaFoldDB" id="A0A6P3WNW4"/>
<evidence type="ECO:0000256" key="2">
    <source>
        <dbReference type="ARBA" id="ARBA00008560"/>
    </source>
</evidence>
<evidence type="ECO:0000256" key="8">
    <source>
        <dbReference type="ARBA" id="ARBA00042577"/>
    </source>
</evidence>
<keyword evidence="6" id="KW-0687">Ribonucleoprotein</keyword>
<evidence type="ECO:0000256" key="10">
    <source>
        <dbReference type="SAM" id="MobiDB-lite"/>
    </source>
</evidence>
<comment type="function">
    <text evidence="9">Component of the mitochondrial large ribosomal subunit (mt-LSU). The mitochondrial ribosome (mitoribosome) is a large ribonucleoprotein complex responsible for the synthesis of proteins inside mitochondria.</text>
</comment>
<dbReference type="Proteomes" id="UP000515204">
    <property type="component" value="Unplaced"/>
</dbReference>
<feature type="region of interest" description="Disordered" evidence="10">
    <location>
        <begin position="179"/>
        <end position="202"/>
    </location>
</feature>
<keyword evidence="4 12" id="KW-0689">Ribosomal protein</keyword>
<dbReference type="PANTHER" id="PTHR21026:SF2">
    <property type="entry name" value="LARGE RIBOSOMAL SUBUNIT PROTEIN BL32M"/>
    <property type="match status" value="1"/>
</dbReference>